<feature type="domain" description="DUF3597" evidence="1">
    <location>
        <begin position="5"/>
        <end position="47"/>
    </location>
</feature>
<dbReference type="SUPFAM" id="SSF158634">
    <property type="entry name" value="RPA2825-like"/>
    <property type="match status" value="1"/>
</dbReference>
<dbReference type="EMBL" id="JBHUEO010000045">
    <property type="protein sequence ID" value="MFD1707809.1"/>
    <property type="molecule type" value="Genomic_DNA"/>
</dbReference>
<proteinExistence type="predicted"/>
<dbReference type="RefSeq" id="WP_380774638.1">
    <property type="nucleotide sequence ID" value="NZ_JBHUEO010000045.1"/>
</dbReference>
<evidence type="ECO:0000313" key="2">
    <source>
        <dbReference type="EMBL" id="MFD1707809.1"/>
    </source>
</evidence>
<protein>
    <submittedName>
        <fullName evidence="2">DUF3597 family protein</fullName>
    </submittedName>
</protein>
<keyword evidence="3" id="KW-1185">Reference proteome</keyword>
<organism evidence="2 3">
    <name type="scientific">Siminovitchia sediminis</name>
    <dbReference type="NCBI Taxonomy" id="1274353"/>
    <lineage>
        <taxon>Bacteria</taxon>
        <taxon>Bacillati</taxon>
        <taxon>Bacillota</taxon>
        <taxon>Bacilli</taxon>
        <taxon>Bacillales</taxon>
        <taxon>Bacillaceae</taxon>
        <taxon>Siminovitchia</taxon>
    </lineage>
</organism>
<comment type="caution">
    <text evidence="2">The sequence shown here is derived from an EMBL/GenBank/DDBJ whole genome shotgun (WGS) entry which is preliminary data.</text>
</comment>
<sequence>METGSIVDYLKSIGEDSSFSNRKKLAEKYNINNYTGTAEQNTRLLQKLRGR</sequence>
<evidence type="ECO:0000313" key="3">
    <source>
        <dbReference type="Proteomes" id="UP001597301"/>
    </source>
</evidence>
<dbReference type="InterPro" id="IPR022016">
    <property type="entry name" value="DUF3597"/>
</dbReference>
<reference evidence="3" key="1">
    <citation type="journal article" date="2019" name="Int. J. Syst. Evol. Microbiol.">
        <title>The Global Catalogue of Microorganisms (GCM) 10K type strain sequencing project: providing services to taxonomists for standard genome sequencing and annotation.</title>
        <authorList>
            <consortium name="The Broad Institute Genomics Platform"/>
            <consortium name="The Broad Institute Genome Sequencing Center for Infectious Disease"/>
            <person name="Wu L."/>
            <person name="Ma J."/>
        </authorList>
    </citation>
    <scope>NUCLEOTIDE SEQUENCE [LARGE SCALE GENOMIC DNA]</scope>
    <source>
        <strain evidence="3">CGMCC 1.12295</strain>
    </source>
</reference>
<dbReference type="Pfam" id="PF12200">
    <property type="entry name" value="DUF3597"/>
    <property type="match status" value="1"/>
</dbReference>
<name>A0ABW4KJD9_9BACI</name>
<evidence type="ECO:0000259" key="1">
    <source>
        <dbReference type="Pfam" id="PF12200"/>
    </source>
</evidence>
<accession>A0ABW4KJD9</accession>
<dbReference type="Proteomes" id="UP001597301">
    <property type="component" value="Unassembled WGS sequence"/>
</dbReference>
<gene>
    <name evidence="2" type="ORF">ACFSCZ_13875</name>
</gene>